<evidence type="ECO:0000313" key="3">
    <source>
        <dbReference type="Proteomes" id="UP000006375"/>
    </source>
</evidence>
<dbReference type="Proteomes" id="UP000006375">
    <property type="component" value="Plasmid pGOX1"/>
</dbReference>
<dbReference type="EMBL" id="CP000004">
    <property type="protein sequence ID" value="AAW59572.1"/>
    <property type="molecule type" value="Genomic_DNA"/>
</dbReference>
<evidence type="ECO:0000256" key="1">
    <source>
        <dbReference type="SAM" id="MobiDB-lite"/>
    </source>
</evidence>
<dbReference type="KEGG" id="gox:GOX2506"/>
<keyword evidence="2" id="KW-0614">Plasmid</keyword>
<reference evidence="2 3" key="1">
    <citation type="journal article" date="2005" name="Nat. Biotechnol.">
        <title>Complete genome sequence of the acetic acid bacterium Gluconobacter oxydans.</title>
        <authorList>
            <person name="Prust C."/>
            <person name="Hoffmeister M."/>
            <person name="Liesegang H."/>
            <person name="Wiezer A."/>
            <person name="Fricke W.F."/>
            <person name="Ehrenreich A."/>
            <person name="Gottschalk G."/>
            <person name="Deppenmeier U."/>
        </authorList>
    </citation>
    <scope>NUCLEOTIDE SEQUENCE [LARGE SCALE GENOMIC DNA]</scope>
    <source>
        <strain evidence="3">621H</strain>
        <plasmid evidence="3">Plasmid pGOX1</plasmid>
    </source>
</reference>
<protein>
    <submittedName>
        <fullName evidence="2">Uncharacterized protein</fullName>
    </submittedName>
</protein>
<proteinExistence type="predicted"/>
<dbReference type="AlphaFoldDB" id="Q5HY31"/>
<keyword evidence="3" id="KW-1185">Reference proteome</keyword>
<evidence type="ECO:0000313" key="2">
    <source>
        <dbReference type="EMBL" id="AAW59572.1"/>
    </source>
</evidence>
<gene>
    <name evidence="2" type="ordered locus">GOX2506</name>
</gene>
<name>Q5HY31_GLUOX</name>
<dbReference type="HOGENOM" id="CLU_1793750_0_0_5"/>
<sequence>MRHQCPLHLHSGTGSRCWDGAASGLWRQVSGWGQSVSSDECGGWISRSGPVCRAGGMASVRTGPAGRHVVALAMDASGLRHPGSCETRRKDGRDPVRTWAAPRDRDQVPLHLRRSGSWRPRPRSDPSGITGFTLAAPRVILHNR</sequence>
<feature type="region of interest" description="Disordered" evidence="1">
    <location>
        <begin position="81"/>
        <end position="108"/>
    </location>
</feature>
<feature type="compositionally biased region" description="Basic and acidic residues" evidence="1">
    <location>
        <begin position="86"/>
        <end position="108"/>
    </location>
</feature>
<accession>Q5HY31</accession>
<organism evidence="2 3">
    <name type="scientific">Gluconobacter oxydans (strain 621H)</name>
    <name type="common">Gluconobacter suboxydans</name>
    <dbReference type="NCBI Taxonomy" id="290633"/>
    <lineage>
        <taxon>Bacteria</taxon>
        <taxon>Pseudomonadati</taxon>
        <taxon>Pseudomonadota</taxon>
        <taxon>Alphaproteobacteria</taxon>
        <taxon>Acetobacterales</taxon>
        <taxon>Acetobacteraceae</taxon>
        <taxon>Gluconobacter</taxon>
    </lineage>
</organism>
<geneLocation type="plasmid" evidence="2 3">
    <name>pGOX1</name>
</geneLocation>